<evidence type="ECO:0000259" key="2">
    <source>
        <dbReference type="PROSITE" id="PS51186"/>
    </source>
</evidence>
<protein>
    <submittedName>
        <fullName evidence="3">GNAT family N-acetyltransferase</fullName>
    </submittedName>
</protein>
<dbReference type="Gene3D" id="3.40.630.30">
    <property type="match status" value="1"/>
</dbReference>
<dbReference type="InterPro" id="IPR051908">
    <property type="entry name" value="Ribosomal_N-acetyltransferase"/>
</dbReference>
<dbReference type="RefSeq" id="WP_266598747.1">
    <property type="nucleotide sequence ID" value="NZ_JAPHNL010000096.1"/>
</dbReference>
<dbReference type="SUPFAM" id="SSF55729">
    <property type="entry name" value="Acyl-CoA N-acyltransferases (Nat)"/>
    <property type="match status" value="1"/>
</dbReference>
<reference evidence="3" key="1">
    <citation type="submission" date="2022-10" db="EMBL/GenBank/DDBJ databases">
        <title>Streptomyces beihaiensis sp. nov., a chitin degrading actinobacterium, isolated from shrimp pond soil.</title>
        <authorList>
            <person name="Xie J."/>
            <person name="Shen N."/>
        </authorList>
    </citation>
    <scope>NUCLEOTIDE SEQUENCE</scope>
    <source>
        <strain evidence="3">GXMU-J5</strain>
    </source>
</reference>
<evidence type="ECO:0000313" key="3">
    <source>
        <dbReference type="EMBL" id="MCX3060271.1"/>
    </source>
</evidence>
<dbReference type="PANTHER" id="PTHR43441">
    <property type="entry name" value="RIBOSOMAL-PROTEIN-SERINE ACETYLTRANSFERASE"/>
    <property type="match status" value="1"/>
</dbReference>
<accession>A0ABT3TUS6</accession>
<comment type="caution">
    <text evidence="3">The sequence shown here is derived from an EMBL/GenBank/DDBJ whole genome shotgun (WGS) entry which is preliminary data.</text>
</comment>
<organism evidence="3 4">
    <name type="scientific">Streptomyces beihaiensis</name>
    <dbReference type="NCBI Taxonomy" id="2984495"/>
    <lineage>
        <taxon>Bacteria</taxon>
        <taxon>Bacillati</taxon>
        <taxon>Actinomycetota</taxon>
        <taxon>Actinomycetes</taxon>
        <taxon>Kitasatosporales</taxon>
        <taxon>Streptomycetaceae</taxon>
        <taxon>Streptomyces</taxon>
    </lineage>
</organism>
<dbReference type="Proteomes" id="UP001163064">
    <property type="component" value="Unassembled WGS sequence"/>
</dbReference>
<dbReference type="InterPro" id="IPR016181">
    <property type="entry name" value="Acyl_CoA_acyltransferase"/>
</dbReference>
<dbReference type="EMBL" id="JAPHNL010000096">
    <property type="protein sequence ID" value="MCX3060271.1"/>
    <property type="molecule type" value="Genomic_DNA"/>
</dbReference>
<keyword evidence="4" id="KW-1185">Reference proteome</keyword>
<proteinExistence type="predicted"/>
<dbReference type="Pfam" id="PF13302">
    <property type="entry name" value="Acetyltransf_3"/>
    <property type="match status" value="1"/>
</dbReference>
<dbReference type="PROSITE" id="PS51186">
    <property type="entry name" value="GNAT"/>
    <property type="match status" value="1"/>
</dbReference>
<evidence type="ECO:0000313" key="4">
    <source>
        <dbReference type="Proteomes" id="UP001163064"/>
    </source>
</evidence>
<dbReference type="PANTHER" id="PTHR43441:SF6">
    <property type="entry name" value="N-ACETYLTRANSFERASE DOMAIN-CONTAINING PROTEIN"/>
    <property type="match status" value="1"/>
</dbReference>
<name>A0ABT3TUS6_9ACTN</name>
<gene>
    <name evidence="3" type="ORF">OFY01_10995</name>
</gene>
<sequence>MQLLTIPAPRLRLHELSHEAAAGLSLEGGTGGFTWLGGGPNGGTRVGAGTAARMRREGTYRPGWGAYVVVRAEDGRALGGIGWHSAPDARGLVEIGYDLVPPARGAGYATEAADALTTWALAQSGVTAVIARTDPDNTASQRVLERAGFVRRDDGTASAGPDVLFTRSGPRVAPSGGAIPPR</sequence>
<evidence type="ECO:0000256" key="1">
    <source>
        <dbReference type="SAM" id="MobiDB-lite"/>
    </source>
</evidence>
<feature type="region of interest" description="Disordered" evidence="1">
    <location>
        <begin position="155"/>
        <end position="182"/>
    </location>
</feature>
<dbReference type="InterPro" id="IPR000182">
    <property type="entry name" value="GNAT_dom"/>
</dbReference>
<feature type="domain" description="N-acetyltransferase" evidence="2">
    <location>
        <begin position="11"/>
        <end position="170"/>
    </location>
</feature>